<accession>A0AA38HLJ2</accession>
<proteinExistence type="predicted"/>
<comment type="caution">
    <text evidence="2">The sequence shown here is derived from an EMBL/GenBank/DDBJ whole genome shotgun (WGS) entry which is preliminary data.</text>
</comment>
<evidence type="ECO:0000313" key="3">
    <source>
        <dbReference type="Proteomes" id="UP001168821"/>
    </source>
</evidence>
<dbReference type="AlphaFoldDB" id="A0AA38HLJ2"/>
<evidence type="ECO:0000256" key="1">
    <source>
        <dbReference type="SAM" id="MobiDB-lite"/>
    </source>
</evidence>
<reference evidence="2" key="1">
    <citation type="journal article" date="2023" name="G3 (Bethesda)">
        <title>Whole genome assemblies of Zophobas morio and Tenebrio molitor.</title>
        <authorList>
            <person name="Kaur S."/>
            <person name="Stinson S.A."/>
            <person name="diCenzo G.C."/>
        </authorList>
    </citation>
    <scope>NUCLEOTIDE SEQUENCE</scope>
    <source>
        <strain evidence="2">QUZm001</strain>
    </source>
</reference>
<sequence>MRVPWVPSQTFIVRLFPLPSLHIRVSTDYGWRMLTSIRPTPPRRPLQLSAITCHLLLMYCHQNIATTVQINQARTKNSTSRQTRDRRRRQIDARGRR</sequence>
<organism evidence="2 3">
    <name type="scientific">Zophobas morio</name>
    <dbReference type="NCBI Taxonomy" id="2755281"/>
    <lineage>
        <taxon>Eukaryota</taxon>
        <taxon>Metazoa</taxon>
        <taxon>Ecdysozoa</taxon>
        <taxon>Arthropoda</taxon>
        <taxon>Hexapoda</taxon>
        <taxon>Insecta</taxon>
        <taxon>Pterygota</taxon>
        <taxon>Neoptera</taxon>
        <taxon>Endopterygota</taxon>
        <taxon>Coleoptera</taxon>
        <taxon>Polyphaga</taxon>
        <taxon>Cucujiformia</taxon>
        <taxon>Tenebrionidae</taxon>
        <taxon>Zophobas</taxon>
    </lineage>
</organism>
<feature type="region of interest" description="Disordered" evidence="1">
    <location>
        <begin position="71"/>
        <end position="97"/>
    </location>
</feature>
<gene>
    <name evidence="2" type="ORF">Zmor_002978</name>
</gene>
<keyword evidence="3" id="KW-1185">Reference proteome</keyword>
<dbReference type="EMBL" id="JALNTZ010000010">
    <property type="protein sequence ID" value="KAJ3639631.1"/>
    <property type="molecule type" value="Genomic_DNA"/>
</dbReference>
<protein>
    <submittedName>
        <fullName evidence="2">Uncharacterized protein</fullName>
    </submittedName>
</protein>
<dbReference type="Proteomes" id="UP001168821">
    <property type="component" value="Unassembled WGS sequence"/>
</dbReference>
<name>A0AA38HLJ2_9CUCU</name>
<evidence type="ECO:0000313" key="2">
    <source>
        <dbReference type="EMBL" id="KAJ3639631.1"/>
    </source>
</evidence>